<sequence length="125" mass="14095">MRHDQSNEWNRCACCPEPRQPVGLDPVRRLSALETADELRAALACMGIAGDVHEGRGLALVSVWTGLVVWTDGFWYRWWTGRRSQTGRWLYAHHSAFEPERAARRLAARYAELREAPSDMAAGAS</sequence>
<evidence type="ECO:0000313" key="2">
    <source>
        <dbReference type="Proteomes" id="UP000579153"/>
    </source>
</evidence>
<keyword evidence="2" id="KW-1185">Reference proteome</keyword>
<dbReference type="RefSeq" id="WP_185071612.1">
    <property type="nucleotide sequence ID" value="NZ_JACHMB010000001.1"/>
</dbReference>
<proteinExistence type="predicted"/>
<gene>
    <name evidence="1" type="ORF">HD596_004894</name>
</gene>
<organism evidence="1 2">
    <name type="scientific">Nonomuraea jabiensis</name>
    <dbReference type="NCBI Taxonomy" id="882448"/>
    <lineage>
        <taxon>Bacteria</taxon>
        <taxon>Bacillati</taxon>
        <taxon>Actinomycetota</taxon>
        <taxon>Actinomycetes</taxon>
        <taxon>Streptosporangiales</taxon>
        <taxon>Streptosporangiaceae</taxon>
        <taxon>Nonomuraea</taxon>
    </lineage>
</organism>
<evidence type="ECO:0000313" key="1">
    <source>
        <dbReference type="EMBL" id="MBB5778138.1"/>
    </source>
</evidence>
<name>A0A7W9LC38_9ACTN</name>
<protein>
    <submittedName>
        <fullName evidence="1">Uncharacterized protein</fullName>
    </submittedName>
</protein>
<accession>A0A7W9LC38</accession>
<dbReference type="AlphaFoldDB" id="A0A7W9LC38"/>
<comment type="caution">
    <text evidence="1">The sequence shown here is derived from an EMBL/GenBank/DDBJ whole genome shotgun (WGS) entry which is preliminary data.</text>
</comment>
<reference evidence="1 2" key="1">
    <citation type="submission" date="2020-08" db="EMBL/GenBank/DDBJ databases">
        <title>Sequencing the genomes of 1000 actinobacteria strains.</title>
        <authorList>
            <person name="Klenk H.-P."/>
        </authorList>
    </citation>
    <scope>NUCLEOTIDE SEQUENCE [LARGE SCALE GENOMIC DNA]</scope>
    <source>
        <strain evidence="1 2">DSM 45507</strain>
    </source>
</reference>
<dbReference type="Proteomes" id="UP000579153">
    <property type="component" value="Unassembled WGS sequence"/>
</dbReference>
<dbReference type="EMBL" id="JACHMB010000001">
    <property type="protein sequence ID" value="MBB5778138.1"/>
    <property type="molecule type" value="Genomic_DNA"/>
</dbReference>